<dbReference type="AlphaFoldDB" id="A0A0D7ANZ1"/>
<evidence type="ECO:0000313" key="1">
    <source>
        <dbReference type="EMBL" id="KIY53479.1"/>
    </source>
</evidence>
<dbReference type="Proteomes" id="UP000054144">
    <property type="component" value="Unassembled WGS sequence"/>
</dbReference>
<gene>
    <name evidence="1" type="ORF">FISHEDRAFT_33185</name>
</gene>
<dbReference type="OrthoDB" id="3236755at2759"/>
<sequence length="256" mass="28492">IGYEVFSAVCSDNAGNCRKGRRLFTNELPHILDIQDATHQLDKVCGDLGKLPVFDCVIKCVSNVIAHFSQSTHSCEHLDYAHQVLGIPHGLIKIGTTRFEIMYWAALALDGCAPAIAKIVDDPSLDIDIRGLNDLFSASSFVCFDFKKQVGQLLAILGLFAKAIKCLEAKNMTVADVYLYWLACVAQLADLIMKNQLGFDLETLNDIRAIVNRHFNELINNRPNDPYITGFFLDPRAYNHPLELSVYVSGSCYYPA</sequence>
<dbReference type="SUPFAM" id="SSF53098">
    <property type="entry name" value="Ribonuclease H-like"/>
    <property type="match status" value="1"/>
</dbReference>
<feature type="non-terminal residue" evidence="1">
    <location>
        <position position="1"/>
    </location>
</feature>
<reference evidence="1 2" key="1">
    <citation type="journal article" date="2015" name="Fungal Genet. Biol.">
        <title>Evolution of novel wood decay mechanisms in Agaricales revealed by the genome sequences of Fistulina hepatica and Cylindrobasidium torrendii.</title>
        <authorList>
            <person name="Floudas D."/>
            <person name="Held B.W."/>
            <person name="Riley R."/>
            <person name="Nagy L.G."/>
            <person name="Koehler G."/>
            <person name="Ransdell A.S."/>
            <person name="Younus H."/>
            <person name="Chow J."/>
            <person name="Chiniquy J."/>
            <person name="Lipzen A."/>
            <person name="Tritt A."/>
            <person name="Sun H."/>
            <person name="Haridas S."/>
            <person name="LaButti K."/>
            <person name="Ohm R.A."/>
            <person name="Kues U."/>
            <person name="Blanchette R.A."/>
            <person name="Grigoriev I.V."/>
            <person name="Minto R.E."/>
            <person name="Hibbett D.S."/>
        </authorList>
    </citation>
    <scope>NUCLEOTIDE SEQUENCE [LARGE SCALE GENOMIC DNA]</scope>
    <source>
        <strain evidence="1 2">ATCC 64428</strain>
    </source>
</reference>
<name>A0A0D7ANZ1_9AGAR</name>
<protein>
    <submittedName>
        <fullName evidence="1">Uncharacterized protein</fullName>
    </submittedName>
</protein>
<dbReference type="EMBL" id="KN881616">
    <property type="protein sequence ID" value="KIY53479.1"/>
    <property type="molecule type" value="Genomic_DNA"/>
</dbReference>
<accession>A0A0D7ANZ1</accession>
<organism evidence="1 2">
    <name type="scientific">Fistulina hepatica ATCC 64428</name>
    <dbReference type="NCBI Taxonomy" id="1128425"/>
    <lineage>
        <taxon>Eukaryota</taxon>
        <taxon>Fungi</taxon>
        <taxon>Dikarya</taxon>
        <taxon>Basidiomycota</taxon>
        <taxon>Agaricomycotina</taxon>
        <taxon>Agaricomycetes</taxon>
        <taxon>Agaricomycetidae</taxon>
        <taxon>Agaricales</taxon>
        <taxon>Fistulinaceae</taxon>
        <taxon>Fistulina</taxon>
    </lineage>
</organism>
<proteinExistence type="predicted"/>
<evidence type="ECO:0000313" key="2">
    <source>
        <dbReference type="Proteomes" id="UP000054144"/>
    </source>
</evidence>
<keyword evidence="2" id="KW-1185">Reference proteome</keyword>
<dbReference type="InterPro" id="IPR012337">
    <property type="entry name" value="RNaseH-like_sf"/>
</dbReference>